<sequence length="285" mass="32918">MKATKVEAITFSKDNKGSTILTVFPGAVSIQAKELINMVRENFNEIFIDGSTCILREEILKAIHDYPSDSRYTVSEKSVMSSSNPSKTHEPKRPTNAFIIYNNDHRKKIKMLFPEFNNSEVSKLLGAIWKSIGSEVKDTYIRKAIECRKIHKQKYPHFEYNLKRGLFAQKPSTISTNHSENWDDYFNWCLENVSTQSASGMIREDNLAGLEVAEANEQMEIHFNPDARLCIEKNSQESWEEVYNIISNLLPEEDSRNTFFDEQLWGSLDQITVFNETDSDFIRFS</sequence>
<evidence type="ECO:0000256" key="1">
    <source>
        <dbReference type="ARBA" id="ARBA00023125"/>
    </source>
</evidence>
<dbReference type="PANTHER" id="PTHR10270">
    <property type="entry name" value="SOX TRANSCRIPTION FACTOR"/>
    <property type="match status" value="1"/>
</dbReference>
<evidence type="ECO:0000256" key="3">
    <source>
        <dbReference type="PROSITE-ProRule" id="PRU00267"/>
    </source>
</evidence>
<dbReference type="SMART" id="SM00398">
    <property type="entry name" value="HMG"/>
    <property type="match status" value="1"/>
</dbReference>
<dbReference type="PANTHER" id="PTHR10270:SF161">
    <property type="entry name" value="SEX-DETERMINING REGION Y PROTEIN"/>
    <property type="match status" value="1"/>
</dbReference>
<gene>
    <name evidence="5" type="primary">SOX6</name>
    <name evidence="5" type="ORF">A0J61_02695</name>
</gene>
<evidence type="ECO:0000256" key="2">
    <source>
        <dbReference type="ARBA" id="ARBA00023163"/>
    </source>
</evidence>
<reference evidence="5 6" key="1">
    <citation type="submission" date="2016-03" db="EMBL/GenBank/DDBJ databases">
        <title>Choanephora cucurbitarum.</title>
        <authorList>
            <person name="Min B."/>
            <person name="Park H."/>
            <person name="Park J.-H."/>
            <person name="Shin H.-D."/>
            <person name="Choi I.-G."/>
        </authorList>
    </citation>
    <scope>NUCLEOTIDE SEQUENCE [LARGE SCALE GENOMIC DNA]</scope>
    <source>
        <strain evidence="5 6">KUS-F28377</strain>
    </source>
</reference>
<dbReference type="AlphaFoldDB" id="A0A1C7NJS9"/>
<dbReference type="Proteomes" id="UP000093000">
    <property type="component" value="Unassembled WGS sequence"/>
</dbReference>
<dbReference type="OrthoDB" id="2275950at2759"/>
<dbReference type="GO" id="GO:0005634">
    <property type="term" value="C:nucleus"/>
    <property type="evidence" value="ECO:0007669"/>
    <property type="project" value="UniProtKB-UniRule"/>
</dbReference>
<protein>
    <submittedName>
        <fullName evidence="5">Transcription factor SOX-6</fullName>
    </submittedName>
</protein>
<dbReference type="GO" id="GO:0030154">
    <property type="term" value="P:cell differentiation"/>
    <property type="evidence" value="ECO:0007669"/>
    <property type="project" value="TreeGrafter"/>
</dbReference>
<keyword evidence="3" id="KW-0539">Nucleus</keyword>
<organism evidence="5 6">
    <name type="scientific">Choanephora cucurbitarum</name>
    <dbReference type="NCBI Taxonomy" id="101091"/>
    <lineage>
        <taxon>Eukaryota</taxon>
        <taxon>Fungi</taxon>
        <taxon>Fungi incertae sedis</taxon>
        <taxon>Mucoromycota</taxon>
        <taxon>Mucoromycotina</taxon>
        <taxon>Mucoromycetes</taxon>
        <taxon>Mucorales</taxon>
        <taxon>Mucorineae</taxon>
        <taxon>Choanephoraceae</taxon>
        <taxon>Choanephoroideae</taxon>
        <taxon>Choanephora</taxon>
    </lineage>
</organism>
<comment type="caution">
    <text evidence="5">The sequence shown here is derived from an EMBL/GenBank/DDBJ whole genome shotgun (WGS) entry which is preliminary data.</text>
</comment>
<dbReference type="STRING" id="101091.A0A1C7NJS9"/>
<evidence type="ECO:0000313" key="5">
    <source>
        <dbReference type="EMBL" id="OBZ89248.1"/>
    </source>
</evidence>
<evidence type="ECO:0000313" key="6">
    <source>
        <dbReference type="Proteomes" id="UP000093000"/>
    </source>
</evidence>
<keyword evidence="1 3" id="KW-0238">DNA-binding</keyword>
<dbReference type="InterPro" id="IPR009071">
    <property type="entry name" value="HMG_box_dom"/>
</dbReference>
<dbReference type="Gene3D" id="1.10.30.10">
    <property type="entry name" value="High mobility group box domain"/>
    <property type="match status" value="1"/>
</dbReference>
<dbReference type="EMBL" id="LUGH01000105">
    <property type="protein sequence ID" value="OBZ89248.1"/>
    <property type="molecule type" value="Genomic_DNA"/>
</dbReference>
<dbReference type="PROSITE" id="PS50118">
    <property type="entry name" value="HMG_BOX_2"/>
    <property type="match status" value="1"/>
</dbReference>
<dbReference type="InParanoid" id="A0A1C7NJS9"/>
<dbReference type="InterPro" id="IPR036910">
    <property type="entry name" value="HMG_box_dom_sf"/>
</dbReference>
<dbReference type="GO" id="GO:0000978">
    <property type="term" value="F:RNA polymerase II cis-regulatory region sequence-specific DNA binding"/>
    <property type="evidence" value="ECO:0007669"/>
    <property type="project" value="TreeGrafter"/>
</dbReference>
<evidence type="ECO:0000259" key="4">
    <source>
        <dbReference type="PROSITE" id="PS50118"/>
    </source>
</evidence>
<name>A0A1C7NJS9_9FUNG</name>
<accession>A0A1C7NJS9</accession>
<keyword evidence="2" id="KW-0804">Transcription</keyword>
<dbReference type="Pfam" id="PF00505">
    <property type="entry name" value="HMG_box"/>
    <property type="match status" value="1"/>
</dbReference>
<feature type="domain" description="HMG box" evidence="4">
    <location>
        <begin position="91"/>
        <end position="159"/>
    </location>
</feature>
<dbReference type="InterPro" id="IPR050140">
    <property type="entry name" value="SRY-related_HMG-box_TF-like"/>
</dbReference>
<feature type="DNA-binding region" description="HMG box" evidence="3">
    <location>
        <begin position="91"/>
        <end position="159"/>
    </location>
</feature>
<dbReference type="SUPFAM" id="SSF47095">
    <property type="entry name" value="HMG-box"/>
    <property type="match status" value="1"/>
</dbReference>
<keyword evidence="6" id="KW-1185">Reference proteome</keyword>
<dbReference type="GO" id="GO:0001228">
    <property type="term" value="F:DNA-binding transcription activator activity, RNA polymerase II-specific"/>
    <property type="evidence" value="ECO:0007669"/>
    <property type="project" value="TreeGrafter"/>
</dbReference>
<proteinExistence type="predicted"/>